<comment type="similarity">
    <text evidence="1">Belongs to the proteasome subunit S14 family.</text>
</comment>
<dbReference type="PANTHER" id="PTHR12387">
    <property type="entry name" value="26S PROTEASOME NON-ATPASE REGULATORY SUBUNIT 8"/>
    <property type="match status" value="1"/>
</dbReference>
<dbReference type="Proteomes" id="UP000279236">
    <property type="component" value="Unassembled WGS sequence"/>
</dbReference>
<dbReference type="GeneID" id="39586902"/>
<dbReference type="InterPro" id="IPR006746">
    <property type="entry name" value="26S_Psome_Rpn12"/>
</dbReference>
<dbReference type="Gene3D" id="1.25.40.990">
    <property type="match status" value="1"/>
</dbReference>
<protein>
    <recommendedName>
        <fullName evidence="3">CSN8/PSMD8/EIF3K domain-containing protein</fullName>
    </recommendedName>
</protein>
<dbReference type="GO" id="GO:0005634">
    <property type="term" value="C:nucleus"/>
    <property type="evidence" value="ECO:0007669"/>
    <property type="project" value="TreeGrafter"/>
</dbReference>
<dbReference type="AlphaFoldDB" id="A0A427XID0"/>
<dbReference type="STRING" id="105984.A0A427XID0"/>
<evidence type="ECO:0000259" key="3">
    <source>
        <dbReference type="Pfam" id="PF10075"/>
    </source>
</evidence>
<evidence type="ECO:0000313" key="4">
    <source>
        <dbReference type="EMBL" id="RSH78630.1"/>
    </source>
</evidence>
<gene>
    <name evidence="4" type="ORF">EHS24_002359</name>
</gene>
<reference evidence="4 5" key="1">
    <citation type="submission" date="2018-11" db="EMBL/GenBank/DDBJ databases">
        <title>Genome sequence of Apiotrichum porosum DSM 27194.</title>
        <authorList>
            <person name="Aliyu H."/>
            <person name="Gorte O."/>
            <person name="Ochsenreither K."/>
        </authorList>
    </citation>
    <scope>NUCLEOTIDE SEQUENCE [LARGE SCALE GENOMIC DNA]</scope>
    <source>
        <strain evidence="4 5">DSM 27194</strain>
    </source>
</reference>
<organism evidence="4 5">
    <name type="scientific">Apiotrichum porosum</name>
    <dbReference type="NCBI Taxonomy" id="105984"/>
    <lineage>
        <taxon>Eukaryota</taxon>
        <taxon>Fungi</taxon>
        <taxon>Dikarya</taxon>
        <taxon>Basidiomycota</taxon>
        <taxon>Agaricomycotina</taxon>
        <taxon>Tremellomycetes</taxon>
        <taxon>Trichosporonales</taxon>
        <taxon>Trichosporonaceae</taxon>
        <taxon>Apiotrichum</taxon>
    </lineage>
</organism>
<evidence type="ECO:0000313" key="5">
    <source>
        <dbReference type="Proteomes" id="UP000279236"/>
    </source>
</evidence>
<proteinExistence type="inferred from homology"/>
<dbReference type="GO" id="GO:0043161">
    <property type="term" value="P:proteasome-mediated ubiquitin-dependent protein catabolic process"/>
    <property type="evidence" value="ECO:0007669"/>
    <property type="project" value="TreeGrafter"/>
</dbReference>
<keyword evidence="5" id="KW-1185">Reference proteome</keyword>
<name>A0A427XID0_9TREE</name>
<feature type="domain" description="CSN8/PSMD8/EIF3K" evidence="3">
    <location>
        <begin position="101"/>
        <end position="235"/>
    </location>
</feature>
<dbReference type="FunFam" id="1.25.40.990:FF:000001">
    <property type="entry name" value="26S proteasome non-ATPase regulatory subunit"/>
    <property type="match status" value="1"/>
</dbReference>
<dbReference type="Pfam" id="PF10075">
    <property type="entry name" value="CSN8_PSD8_EIF3K"/>
    <property type="match status" value="1"/>
</dbReference>
<dbReference type="GO" id="GO:0008541">
    <property type="term" value="C:proteasome regulatory particle, lid subcomplex"/>
    <property type="evidence" value="ECO:0007669"/>
    <property type="project" value="TreeGrafter"/>
</dbReference>
<evidence type="ECO:0000256" key="2">
    <source>
        <dbReference type="ARBA" id="ARBA00022942"/>
    </source>
</evidence>
<comment type="caution">
    <text evidence="4">The sequence shown here is derived from an EMBL/GenBank/DDBJ whole genome shotgun (WGS) entry which is preliminary data.</text>
</comment>
<keyword evidence="2" id="KW-0647">Proteasome</keyword>
<dbReference type="GO" id="GO:0005829">
    <property type="term" value="C:cytosol"/>
    <property type="evidence" value="ECO:0007669"/>
    <property type="project" value="TreeGrafter"/>
</dbReference>
<dbReference type="InterPro" id="IPR033464">
    <property type="entry name" value="CSN8_PSD8_EIF3K"/>
</dbReference>
<evidence type="ECO:0000256" key="1">
    <source>
        <dbReference type="ARBA" id="ARBA00009627"/>
    </source>
</evidence>
<sequence>MSLDLQQSLAELQTAFDSGKDKDAVTKLITQLKIKLAQSGLYFAPPNANPQDLLAARTIIEIATFHALRRGDLTAYAQYNAALQPFYVNLATVLPSSPNRPIIVGLQLLAMLSEGKYSQFHMTLEALDVSELGDVFVRWPVDLERWMMEGAYNKIYRARERVPREEYTVLLDRLMGTIREQIALTIETSYPSLPLQNAAQLLFFKSGETSQLIQFATERGWNLEPSTQTFTFPKSPIPDIALAAVAATDSSRITLDIAGGKGIKRGGPMQAMIKPALDLAHQLEAIV</sequence>
<accession>A0A427XID0</accession>
<dbReference type="EMBL" id="RSCE01000012">
    <property type="protein sequence ID" value="RSH78630.1"/>
    <property type="molecule type" value="Genomic_DNA"/>
</dbReference>
<dbReference type="OrthoDB" id="8775810at2759"/>
<dbReference type="RefSeq" id="XP_028473777.1">
    <property type="nucleotide sequence ID" value="XM_028618099.1"/>
</dbReference>
<dbReference type="PANTHER" id="PTHR12387:SF0">
    <property type="entry name" value="26S PROTEASOME NON-ATPASE REGULATORY SUBUNIT 8"/>
    <property type="match status" value="1"/>
</dbReference>